<reference evidence="3 4" key="1">
    <citation type="journal article" date="2014" name="Int. J. Syst. Evol. Microbiol.">
        <title>Phylogenomics and the dynamic genome evolution of the genus Streptococcus.</title>
        <authorList>
            <consortium name="The Broad Institute Genome Sequencing Platform"/>
            <person name="Richards V.P."/>
            <person name="Palmer S.R."/>
            <person name="Pavinski Bitar P.D."/>
            <person name="Qin X."/>
            <person name="Weinstock G.M."/>
            <person name="Highlander S.K."/>
            <person name="Town C.D."/>
            <person name="Burne R.A."/>
            <person name="Stanhope M.J."/>
        </authorList>
    </citation>
    <scope>NUCLEOTIDE SEQUENCE [LARGE SCALE GENOMIC DNA]</scope>
    <source>
        <strain evidence="3 4">2285-97</strain>
    </source>
</reference>
<accession>G5KH51</accession>
<dbReference type="Proteomes" id="UP000005388">
    <property type="component" value="Unassembled WGS sequence"/>
</dbReference>
<dbReference type="AlphaFoldDB" id="G5KH51"/>
<dbReference type="GO" id="GO:0005975">
    <property type="term" value="P:carbohydrate metabolic process"/>
    <property type="evidence" value="ECO:0007669"/>
    <property type="project" value="InterPro"/>
</dbReference>
<dbReference type="Pfam" id="PF09364">
    <property type="entry name" value="XFP_N"/>
    <property type="match status" value="1"/>
</dbReference>
<dbReference type="InterPro" id="IPR018970">
    <property type="entry name" value="Xul5P/Fru6P_PKetolase_N"/>
</dbReference>
<dbReference type="Gene3D" id="3.40.50.970">
    <property type="match status" value="2"/>
</dbReference>
<sequence>MDAWWRAANYISVAQMYLKDNPLLRREVTKDHVKVHPIGHWGTISGQSFIYAHLNRVINKYDLNMFYIEGPGHGGQVMVSNSYIDGSYTELYPEITQDESGLKQLCKIFSFPGGIASHAAPETPGSIHEGGELGYALSHATGAILDNPDLIAATVIGDGEAETGPLNAGWFSNTFINPVNDGAVLPILYLNGGKIHNPTILERKTDEELTDYFKGLGWKPYFVAGEDPNSLHQDMSETLDRVIEEIKAIQEKARQNTSEDASQAVWPVIIARIPKGWTGPKRMSMNPVTNAGIVKKLDLANWEKYAIDTSKPGAVIKQDMIEFGKYAADLVKANSDNFRIFGPDETKSN</sequence>
<dbReference type="PROSITE" id="PS60002">
    <property type="entry name" value="PHOSPHOKETOLASE_1"/>
    <property type="match status" value="1"/>
</dbReference>
<organism evidence="3 4">
    <name type="scientific">Streptococcus urinalis 2285-97</name>
    <dbReference type="NCBI Taxonomy" id="764291"/>
    <lineage>
        <taxon>Bacteria</taxon>
        <taxon>Bacillati</taxon>
        <taxon>Bacillota</taxon>
        <taxon>Bacilli</taxon>
        <taxon>Lactobacillales</taxon>
        <taxon>Streptococcaceae</taxon>
        <taxon>Streptococcus</taxon>
    </lineage>
</organism>
<dbReference type="PROSITE" id="PS60003">
    <property type="entry name" value="PHOSPHOKETOLASE_2"/>
    <property type="match status" value="1"/>
</dbReference>
<proteinExistence type="predicted"/>
<dbReference type="InterPro" id="IPR019790">
    <property type="entry name" value="Xul5P/Fru6P_PKetolase_CS"/>
</dbReference>
<comment type="caution">
    <text evidence="3">The sequence shown here is derived from an EMBL/GenBank/DDBJ whole genome shotgun (WGS) entry which is preliminary data.</text>
</comment>
<dbReference type="PANTHER" id="PTHR31273">
    <property type="entry name" value="PHOSPHOKETOLASE-RELATED"/>
    <property type="match status" value="1"/>
</dbReference>
<protein>
    <submittedName>
        <fullName evidence="3">D-xylulose 5-phosphate/D-fructose 6-phosphate phosphoketolase-like protein</fullName>
    </submittedName>
</protein>
<dbReference type="SUPFAM" id="SSF52518">
    <property type="entry name" value="Thiamin diphosphate-binding fold (THDP-binding)"/>
    <property type="match status" value="1"/>
</dbReference>
<name>G5KH51_9STRE</name>
<dbReference type="InterPro" id="IPR019789">
    <property type="entry name" value="Xul5P/Fru6P_PKetolase_ThDP_BS"/>
</dbReference>
<evidence type="ECO:0000256" key="1">
    <source>
        <dbReference type="SAM" id="Coils"/>
    </source>
</evidence>
<gene>
    <name evidence="3" type="ORF">STRUR_0143</name>
</gene>
<feature type="domain" description="Xylulose 5-phosphate/Fructose 6-phosphate phosphoketolase N-terminal" evidence="2">
    <location>
        <begin position="1"/>
        <end position="284"/>
    </location>
</feature>
<dbReference type="PANTHER" id="PTHR31273:SF0">
    <property type="entry name" value="PHOSPHOKETOLASE-RELATED"/>
    <property type="match status" value="1"/>
</dbReference>
<feature type="coiled-coil region" evidence="1">
    <location>
        <begin position="232"/>
        <end position="259"/>
    </location>
</feature>
<dbReference type="GO" id="GO:0016832">
    <property type="term" value="F:aldehyde-lyase activity"/>
    <property type="evidence" value="ECO:0007669"/>
    <property type="project" value="InterPro"/>
</dbReference>
<dbReference type="STRING" id="764291.STRUR_0143"/>
<keyword evidence="1" id="KW-0175">Coiled coil</keyword>
<evidence type="ECO:0000313" key="3">
    <source>
        <dbReference type="EMBL" id="EHJ57311.1"/>
    </source>
</evidence>
<dbReference type="InterPro" id="IPR005593">
    <property type="entry name" value="Xul5P/Fru6P_PKetolase"/>
</dbReference>
<dbReference type="InterPro" id="IPR029061">
    <property type="entry name" value="THDP-binding"/>
</dbReference>
<keyword evidence="4" id="KW-1185">Reference proteome</keyword>
<dbReference type="EMBL" id="AEUZ02000001">
    <property type="protein sequence ID" value="EHJ57311.1"/>
    <property type="molecule type" value="Genomic_DNA"/>
</dbReference>
<dbReference type="eggNOG" id="COG3957">
    <property type="taxonomic scope" value="Bacteria"/>
</dbReference>
<evidence type="ECO:0000259" key="2">
    <source>
        <dbReference type="Pfam" id="PF09364"/>
    </source>
</evidence>
<dbReference type="Pfam" id="PF03894">
    <property type="entry name" value="XFP"/>
    <property type="match status" value="1"/>
</dbReference>
<evidence type="ECO:0000313" key="4">
    <source>
        <dbReference type="Proteomes" id="UP000005388"/>
    </source>
</evidence>